<dbReference type="GO" id="GO:0035312">
    <property type="term" value="F:5'-3' DNA exonuclease activity"/>
    <property type="evidence" value="ECO:0007669"/>
    <property type="project" value="TreeGrafter"/>
</dbReference>
<accession>A0A1V6CAL7</accession>
<dbReference type="PANTHER" id="PTHR42924:SF11">
    <property type="entry name" value="POLYMERASE_HISTIDINOL PHOSPHATASE N-TERMINAL DOMAIN-CONTAINING PROTEIN"/>
    <property type="match status" value="1"/>
</dbReference>
<dbReference type="SUPFAM" id="SSF89550">
    <property type="entry name" value="PHP domain-like"/>
    <property type="match status" value="1"/>
</dbReference>
<feature type="domain" description="Polymerase/histidinol phosphatase N-terminal" evidence="1">
    <location>
        <begin position="18"/>
        <end position="82"/>
    </location>
</feature>
<gene>
    <name evidence="2" type="ORF">BWX89_00730</name>
</gene>
<evidence type="ECO:0000313" key="2">
    <source>
        <dbReference type="EMBL" id="OQB73945.1"/>
    </source>
</evidence>
<dbReference type="InterPro" id="IPR003141">
    <property type="entry name" value="Pol/His_phosphatase_N"/>
</dbReference>
<dbReference type="InterPro" id="IPR052018">
    <property type="entry name" value="PHP_domain"/>
</dbReference>
<dbReference type="GO" id="GO:0004534">
    <property type="term" value="F:5'-3' RNA exonuclease activity"/>
    <property type="evidence" value="ECO:0007669"/>
    <property type="project" value="TreeGrafter"/>
</dbReference>
<dbReference type="Gene3D" id="3.20.20.140">
    <property type="entry name" value="Metal-dependent hydrolases"/>
    <property type="match status" value="1"/>
</dbReference>
<dbReference type="AlphaFoldDB" id="A0A1V6CAL7"/>
<dbReference type="SMART" id="SM00481">
    <property type="entry name" value="POLIIIAc"/>
    <property type="match status" value="1"/>
</dbReference>
<dbReference type="InterPro" id="IPR016195">
    <property type="entry name" value="Pol/histidinol_Pase-like"/>
</dbReference>
<dbReference type="PANTHER" id="PTHR42924">
    <property type="entry name" value="EXONUCLEASE"/>
    <property type="match status" value="1"/>
</dbReference>
<evidence type="ECO:0000259" key="1">
    <source>
        <dbReference type="SMART" id="SM00481"/>
    </source>
</evidence>
<dbReference type="EMBL" id="MWDQ01000057">
    <property type="protein sequence ID" value="OQB73945.1"/>
    <property type="molecule type" value="Genomic_DNA"/>
</dbReference>
<dbReference type="Proteomes" id="UP000485562">
    <property type="component" value="Unassembled WGS sequence"/>
</dbReference>
<dbReference type="Pfam" id="PF02811">
    <property type="entry name" value="PHP"/>
    <property type="match status" value="1"/>
</dbReference>
<proteinExistence type="predicted"/>
<comment type="caution">
    <text evidence="2">The sequence shown here is derived from an EMBL/GenBank/DDBJ whole genome shotgun (WGS) entry which is preliminary data.</text>
</comment>
<organism evidence="2">
    <name type="scientific">candidate division TA06 bacterium ADurb.Bin131</name>
    <dbReference type="NCBI Taxonomy" id="1852827"/>
    <lineage>
        <taxon>Bacteria</taxon>
        <taxon>Bacteria division TA06</taxon>
    </lineage>
</organism>
<dbReference type="InterPro" id="IPR004013">
    <property type="entry name" value="PHP_dom"/>
</dbReference>
<sequence length="443" mass="49834">MINIKNPYDLKNGFWIKGNLHTHSTRSDGTLSPQDVIDAYAKLGYGFLAFSDHDVIITENDYKKLNNNGLVLISGTEISADGPHLLYIDCEKDIIPSPQRQEVFNRINEIFKQTGHGFAVVNHPNWQSQFDHCTIEQMTEWVGYLGMEIYNGTICRLDGSPYALNKWDILLSLGKKIWGFANDDSHRQGEIGIGWNVVFTREKSSQAIVDAIIKGNFYCSTGVVIKDIRCNGERVYLETENAKKIAAVCNVGRRFSVSYSSSIEVEIPVNTKYVRFECWGEAEQMAWTQPIFISVEKTFPEEDYLSQWLISDLLDIESLDKASPSDAIKFARVPISCQPAGTALSGFVDTREKTNLQKGIVYLVSEVNFEKQGKALLSLGYDGPIRVWVNGKEVFYGPGTNPAIKDQTKVYTNVQKGKNQIVIAFDTNEGKAWGIFCKIKQVM</sequence>
<reference evidence="2" key="1">
    <citation type="submission" date="2017-02" db="EMBL/GenBank/DDBJ databases">
        <title>Delving into the versatile metabolic prowess of the omnipresent phylum Bacteroidetes.</title>
        <authorList>
            <person name="Nobu M.K."/>
            <person name="Mei R."/>
            <person name="Narihiro T."/>
            <person name="Kuroda K."/>
            <person name="Liu W.-T."/>
        </authorList>
    </citation>
    <scope>NUCLEOTIDE SEQUENCE</scope>
    <source>
        <strain evidence="2">ADurb.Bin131</strain>
    </source>
</reference>
<name>A0A1V6CAL7_UNCT6</name>
<dbReference type="NCBIfam" id="NF038032">
    <property type="entry name" value="CehA_McbA_metalo"/>
    <property type="match status" value="1"/>
</dbReference>
<protein>
    <submittedName>
        <fullName evidence="2">PHP domain protein</fullName>
    </submittedName>
</protein>